<dbReference type="Proteomes" id="UP000647416">
    <property type="component" value="Unassembled WGS sequence"/>
</dbReference>
<reference evidence="3" key="1">
    <citation type="submission" date="2020-08" db="EMBL/GenBank/DDBJ databases">
        <title>Genome public.</title>
        <authorList>
            <person name="Liu C."/>
            <person name="Sun Q."/>
        </authorList>
    </citation>
    <scope>NUCLEOTIDE SEQUENCE</scope>
    <source>
        <strain evidence="3">NSJ-50</strain>
    </source>
</reference>
<proteinExistence type="predicted"/>
<feature type="compositionally biased region" description="Basic residues" evidence="1">
    <location>
        <begin position="16"/>
        <end position="25"/>
    </location>
</feature>
<dbReference type="AlphaFoldDB" id="A0A926FCE4"/>
<name>A0A926FCE4_9FIRM</name>
<comment type="caution">
    <text evidence="3">The sequence shown here is derived from an EMBL/GenBank/DDBJ whole genome shotgun (WGS) entry which is preliminary data.</text>
</comment>
<keyword evidence="2" id="KW-0472">Membrane</keyword>
<keyword evidence="4" id="KW-1185">Reference proteome</keyword>
<evidence type="ECO:0000313" key="4">
    <source>
        <dbReference type="Proteomes" id="UP000647416"/>
    </source>
</evidence>
<feature type="transmembrane region" description="Helical" evidence="2">
    <location>
        <begin position="56"/>
        <end position="74"/>
    </location>
</feature>
<sequence length="77" mass="8708">MPFNNQADFGKFNVPKSKKNSAKQRKTADIISQAEEIVNAFALKSENLYKKDKRRIFPFAVGALVIFGITALIMKFL</sequence>
<accession>A0A926FCE4</accession>
<evidence type="ECO:0000256" key="2">
    <source>
        <dbReference type="SAM" id="Phobius"/>
    </source>
</evidence>
<organism evidence="3 4">
    <name type="scientific">Qingrenia yutianensis</name>
    <dbReference type="NCBI Taxonomy" id="2763676"/>
    <lineage>
        <taxon>Bacteria</taxon>
        <taxon>Bacillati</taxon>
        <taxon>Bacillota</taxon>
        <taxon>Clostridia</taxon>
        <taxon>Eubacteriales</taxon>
        <taxon>Oscillospiraceae</taxon>
        <taxon>Qingrenia</taxon>
    </lineage>
</organism>
<dbReference type="EMBL" id="JACRTE010000007">
    <property type="protein sequence ID" value="MBC8596687.1"/>
    <property type="molecule type" value="Genomic_DNA"/>
</dbReference>
<evidence type="ECO:0000256" key="1">
    <source>
        <dbReference type="SAM" id="MobiDB-lite"/>
    </source>
</evidence>
<keyword evidence="2" id="KW-0812">Transmembrane</keyword>
<evidence type="ECO:0000313" key="3">
    <source>
        <dbReference type="EMBL" id="MBC8596687.1"/>
    </source>
</evidence>
<protein>
    <submittedName>
        <fullName evidence="3">Uncharacterized protein</fullName>
    </submittedName>
</protein>
<feature type="region of interest" description="Disordered" evidence="1">
    <location>
        <begin position="1"/>
        <end position="25"/>
    </location>
</feature>
<keyword evidence="2" id="KW-1133">Transmembrane helix</keyword>
<gene>
    <name evidence="3" type="ORF">H8706_07360</name>
</gene>
<dbReference type="RefSeq" id="WP_262432114.1">
    <property type="nucleotide sequence ID" value="NZ_JACRTE010000007.1"/>
</dbReference>